<evidence type="ECO:0000256" key="7">
    <source>
        <dbReference type="ARBA" id="ARBA00035399"/>
    </source>
</evidence>
<evidence type="ECO:0000256" key="8">
    <source>
        <dbReference type="SAM" id="MobiDB-lite"/>
    </source>
</evidence>
<evidence type="ECO:0000256" key="1">
    <source>
        <dbReference type="ARBA" id="ARBA00004173"/>
    </source>
</evidence>
<gene>
    <name evidence="9" type="ORF">UCRPA7_7950</name>
</gene>
<evidence type="ECO:0000256" key="4">
    <source>
        <dbReference type="ARBA" id="ARBA00023128"/>
    </source>
</evidence>
<evidence type="ECO:0000256" key="6">
    <source>
        <dbReference type="ARBA" id="ARBA00035289"/>
    </source>
</evidence>
<evidence type="ECO:0000256" key="2">
    <source>
        <dbReference type="ARBA" id="ARBA00009254"/>
    </source>
</evidence>
<feature type="region of interest" description="Disordered" evidence="8">
    <location>
        <begin position="52"/>
        <end position="99"/>
    </location>
</feature>
<dbReference type="AlphaFoldDB" id="R8BBB8"/>
<name>R8BBB8_PHAM7</name>
<feature type="compositionally biased region" description="Basic and acidic residues" evidence="8">
    <location>
        <begin position="245"/>
        <end position="259"/>
    </location>
</feature>
<evidence type="ECO:0000256" key="5">
    <source>
        <dbReference type="ARBA" id="ARBA00023274"/>
    </source>
</evidence>
<dbReference type="Pfam" id="PF06984">
    <property type="entry name" value="MRP-L47"/>
    <property type="match status" value="1"/>
</dbReference>
<evidence type="ECO:0000256" key="3">
    <source>
        <dbReference type="ARBA" id="ARBA00022980"/>
    </source>
</evidence>
<dbReference type="KEGG" id="tmn:UCRPA7_7950"/>
<dbReference type="GO" id="GO:0032543">
    <property type="term" value="P:mitochondrial translation"/>
    <property type="evidence" value="ECO:0007669"/>
    <property type="project" value="TreeGrafter"/>
</dbReference>
<evidence type="ECO:0000313" key="9">
    <source>
        <dbReference type="EMBL" id="EON96590.1"/>
    </source>
</evidence>
<protein>
    <recommendedName>
        <fullName evidence="6">Large ribosomal subunit protein uL29m</fullName>
    </recommendedName>
    <alternativeName>
        <fullName evidence="7">54S ribosomal protein L4, mitochondrial</fullName>
    </alternativeName>
</protein>
<comment type="similarity">
    <text evidence="2">Belongs to the universal ribosomal protein uL29 family.</text>
</comment>
<dbReference type="GO" id="GO:0003735">
    <property type="term" value="F:structural constituent of ribosome"/>
    <property type="evidence" value="ECO:0007669"/>
    <property type="project" value="InterPro"/>
</dbReference>
<evidence type="ECO:0000313" key="10">
    <source>
        <dbReference type="Proteomes" id="UP000014074"/>
    </source>
</evidence>
<dbReference type="PANTHER" id="PTHR21183">
    <property type="entry name" value="RIBOSOMAL PROTEIN L47, MITOCHONDRIAL-RELATED"/>
    <property type="match status" value="1"/>
</dbReference>
<dbReference type="EMBL" id="KB933328">
    <property type="protein sequence ID" value="EON96590.1"/>
    <property type="molecule type" value="Genomic_DNA"/>
</dbReference>
<keyword evidence="4" id="KW-0496">Mitochondrion</keyword>
<reference evidence="10" key="1">
    <citation type="journal article" date="2013" name="Genome Announc.">
        <title>Draft genome sequence of the ascomycete Phaeoacremonium aleophilum strain UCR-PA7, a causal agent of the esca disease complex in grapevines.</title>
        <authorList>
            <person name="Blanco-Ulate B."/>
            <person name="Rolshausen P."/>
            <person name="Cantu D."/>
        </authorList>
    </citation>
    <scope>NUCLEOTIDE SEQUENCE [LARGE SCALE GENOMIC DNA]</scope>
    <source>
        <strain evidence="10">UCR-PA7</strain>
    </source>
</reference>
<keyword evidence="5" id="KW-0687">Ribonucleoprotein</keyword>
<dbReference type="HOGENOM" id="CLU_063281_1_1_1"/>
<keyword evidence="10" id="KW-1185">Reference proteome</keyword>
<dbReference type="Proteomes" id="UP000014074">
    <property type="component" value="Unassembled WGS sequence"/>
</dbReference>
<dbReference type="OrthoDB" id="270763at2759"/>
<dbReference type="Gene3D" id="6.10.330.20">
    <property type="match status" value="1"/>
</dbReference>
<comment type="subcellular location">
    <subcellularLocation>
        <location evidence="1">Mitochondrion</location>
    </subcellularLocation>
</comment>
<keyword evidence="3 9" id="KW-0689">Ribosomal protein</keyword>
<dbReference type="InterPro" id="IPR038340">
    <property type="entry name" value="MRP-L47_sf"/>
</dbReference>
<accession>R8BBB8</accession>
<dbReference type="InterPro" id="IPR010729">
    <property type="entry name" value="Ribosomal_uL29_mit"/>
</dbReference>
<proteinExistence type="inferred from homology"/>
<feature type="region of interest" description="Disordered" evidence="8">
    <location>
        <begin position="237"/>
        <end position="288"/>
    </location>
</feature>
<dbReference type="RefSeq" id="XP_007918661.1">
    <property type="nucleotide sequence ID" value="XM_007920470.1"/>
</dbReference>
<organism evidence="9 10">
    <name type="scientific">Phaeoacremonium minimum (strain UCR-PA7)</name>
    <name type="common">Esca disease fungus</name>
    <name type="synonym">Togninia minima</name>
    <dbReference type="NCBI Taxonomy" id="1286976"/>
    <lineage>
        <taxon>Eukaryota</taxon>
        <taxon>Fungi</taxon>
        <taxon>Dikarya</taxon>
        <taxon>Ascomycota</taxon>
        <taxon>Pezizomycotina</taxon>
        <taxon>Sordariomycetes</taxon>
        <taxon>Sordariomycetidae</taxon>
        <taxon>Togniniales</taxon>
        <taxon>Togniniaceae</taxon>
        <taxon>Phaeoacremonium</taxon>
    </lineage>
</organism>
<dbReference type="GO" id="GO:0005762">
    <property type="term" value="C:mitochondrial large ribosomal subunit"/>
    <property type="evidence" value="ECO:0007669"/>
    <property type="project" value="TreeGrafter"/>
</dbReference>
<sequence>MAVPYAAARPGIGRVLQSTPTSFPGLHSRRATAAAAIATAFNPIQTSKFSSSSQLCKRKTADRSRSRGVSSIRKTGPREFLSVSNDELPQPVDPKEMPQVETDPNHGLWDFFYSKEKPINTPAEDSAHGRAWTAEELRKKSWDDLHKLWWVCVKERNRIATGNWEREKKEYGYGTAESGQRDAQVRLTMRAIKHTLTERLYAWEDAVKLAETDPEIDLSGEGTPYTPAEYLEEEAFEEETIEAQEQEHQDAEENQKVAAEEQDAAGRSTVDPSTMPSTDKIPQEAPRV</sequence>
<dbReference type="GeneID" id="19328755"/>
<dbReference type="PANTHER" id="PTHR21183:SF18">
    <property type="entry name" value="LARGE RIBOSOMAL SUBUNIT PROTEIN UL29M"/>
    <property type="match status" value="1"/>
</dbReference>
<dbReference type="eggNOG" id="KOG3331">
    <property type="taxonomic scope" value="Eukaryota"/>
</dbReference>